<dbReference type="GO" id="GO:0016887">
    <property type="term" value="F:ATP hydrolysis activity"/>
    <property type="evidence" value="ECO:0007669"/>
    <property type="project" value="EnsemblFungi"/>
</dbReference>
<dbReference type="InterPro" id="IPR014001">
    <property type="entry name" value="Helicase_ATP-bd"/>
</dbReference>
<dbReference type="Pfam" id="PF12054">
    <property type="entry name" value="DUF3535"/>
    <property type="match status" value="1"/>
</dbReference>
<dbReference type="GO" id="GO:0004386">
    <property type="term" value="F:helicase activity"/>
    <property type="evidence" value="ECO:0007669"/>
    <property type="project" value="UniProtKB-KW"/>
</dbReference>
<dbReference type="InterPro" id="IPR016024">
    <property type="entry name" value="ARM-type_fold"/>
</dbReference>
<dbReference type="SUPFAM" id="SSF48371">
    <property type="entry name" value="ARM repeat"/>
    <property type="match status" value="2"/>
</dbReference>
<evidence type="ECO:0000256" key="6">
    <source>
        <dbReference type="ARBA" id="ARBA00022840"/>
    </source>
</evidence>
<evidence type="ECO:0000256" key="11">
    <source>
        <dbReference type="SAM" id="MobiDB-lite"/>
    </source>
</evidence>
<dbReference type="SMART" id="SM00490">
    <property type="entry name" value="HELICc"/>
    <property type="match status" value="1"/>
</dbReference>
<dbReference type="OrthoDB" id="10252227at2759"/>
<dbReference type="PANTHER" id="PTHR36498:SF1">
    <property type="entry name" value="TATA-BINDING PROTEIN-ASSOCIATED FACTOR 172"/>
    <property type="match status" value="1"/>
</dbReference>
<gene>
    <name evidence="14" type="ORF">BCR32DRAFT_225051</name>
</gene>
<dbReference type="InterPro" id="IPR049730">
    <property type="entry name" value="SNF2/RAD54-like_C"/>
</dbReference>
<dbReference type="GO" id="GO:0005667">
    <property type="term" value="C:transcription regulator complex"/>
    <property type="evidence" value="ECO:0007669"/>
    <property type="project" value="EnsemblFungi"/>
</dbReference>
<dbReference type="InterPro" id="IPR000330">
    <property type="entry name" value="SNF2_N"/>
</dbReference>
<dbReference type="FunFam" id="3.40.50.300:FF:000428">
    <property type="entry name" value="TATA-binding protein-associated factor 172"/>
    <property type="match status" value="1"/>
</dbReference>
<dbReference type="InterPro" id="IPR044078">
    <property type="entry name" value="Mot1_ATP-bd"/>
</dbReference>
<dbReference type="Gene3D" id="3.40.50.300">
    <property type="entry name" value="P-loop containing nucleotide triphosphate hydrolases"/>
    <property type="match status" value="1"/>
</dbReference>
<evidence type="ECO:0000313" key="14">
    <source>
        <dbReference type="EMBL" id="ORX75462.1"/>
    </source>
</evidence>
<feature type="domain" description="Helicase C-terminal" evidence="13">
    <location>
        <begin position="1714"/>
        <end position="1865"/>
    </location>
</feature>
<keyword evidence="2" id="KW-0677">Repeat</keyword>
<keyword evidence="7" id="KW-0238">DNA-binding</keyword>
<reference evidence="14 15" key="1">
    <citation type="submission" date="2016-08" db="EMBL/GenBank/DDBJ databases">
        <title>A Parts List for Fungal Cellulosomes Revealed by Comparative Genomics.</title>
        <authorList>
            <consortium name="DOE Joint Genome Institute"/>
            <person name="Haitjema C.H."/>
            <person name="Gilmore S.P."/>
            <person name="Henske J.K."/>
            <person name="Solomon K.V."/>
            <person name="De Groot R."/>
            <person name="Kuo A."/>
            <person name="Mondo S.J."/>
            <person name="Salamov A.A."/>
            <person name="Labutti K."/>
            <person name="Zhao Z."/>
            <person name="Chiniquy J."/>
            <person name="Barry K."/>
            <person name="Brewer H.M."/>
            <person name="Purvine S.O."/>
            <person name="Wright A.T."/>
            <person name="Boxma B."/>
            <person name="Van Alen T."/>
            <person name="Hackstein J.H."/>
            <person name="Baker S.E."/>
            <person name="Grigoriev I.V."/>
            <person name="O'Malley M.A."/>
        </authorList>
    </citation>
    <scope>NUCLEOTIDE SEQUENCE [LARGE SCALE GENOMIC DNA]</scope>
    <source>
        <strain evidence="14 15">S4</strain>
    </source>
</reference>
<reference evidence="14 15" key="2">
    <citation type="submission" date="2016-08" db="EMBL/GenBank/DDBJ databases">
        <title>Pervasive Adenine N6-methylation of Active Genes in Fungi.</title>
        <authorList>
            <consortium name="DOE Joint Genome Institute"/>
            <person name="Mondo S.J."/>
            <person name="Dannebaum R.O."/>
            <person name="Kuo R.C."/>
            <person name="Labutti K."/>
            <person name="Haridas S."/>
            <person name="Kuo A."/>
            <person name="Salamov A."/>
            <person name="Ahrendt S.R."/>
            <person name="Lipzen A."/>
            <person name="Sullivan W."/>
            <person name="Andreopoulos W.B."/>
            <person name="Clum A."/>
            <person name="Lindquist E."/>
            <person name="Daum C."/>
            <person name="Ramamoorthy G.K."/>
            <person name="Gryganskyi A."/>
            <person name="Culley D."/>
            <person name="Magnuson J.K."/>
            <person name="James T.Y."/>
            <person name="O'Malley M.A."/>
            <person name="Stajich J.E."/>
            <person name="Spatafora J.W."/>
            <person name="Visel A."/>
            <person name="Grigoriev I.V."/>
        </authorList>
    </citation>
    <scope>NUCLEOTIDE SEQUENCE [LARGE SCALE GENOMIC DNA]</scope>
    <source>
        <strain evidence="14 15">S4</strain>
    </source>
</reference>
<evidence type="ECO:0000259" key="12">
    <source>
        <dbReference type="PROSITE" id="PS51192"/>
    </source>
</evidence>
<dbReference type="InterPro" id="IPR038718">
    <property type="entry name" value="SNF2-like_sf"/>
</dbReference>
<dbReference type="CDD" id="cd18793">
    <property type="entry name" value="SF2_C_SNF"/>
    <property type="match status" value="1"/>
</dbReference>
<evidence type="ECO:0000256" key="3">
    <source>
        <dbReference type="ARBA" id="ARBA00022741"/>
    </source>
</evidence>
<evidence type="ECO:0000313" key="15">
    <source>
        <dbReference type="Proteomes" id="UP000193944"/>
    </source>
</evidence>
<dbReference type="FunFam" id="3.40.50.10810:FF:000009">
    <property type="entry name" value="B-TFIID TATA-box-binding protein-associated factor 1"/>
    <property type="match status" value="1"/>
</dbReference>
<feature type="compositionally biased region" description="Low complexity" evidence="11">
    <location>
        <begin position="247"/>
        <end position="256"/>
    </location>
</feature>
<dbReference type="GO" id="GO:0045898">
    <property type="term" value="P:regulation of RNA polymerase II transcription preinitiation complex assembly"/>
    <property type="evidence" value="ECO:0007669"/>
    <property type="project" value="EnsemblFungi"/>
</dbReference>
<protein>
    <recommendedName>
        <fullName evidence="9">TATA-binding protein-associated factor mot1</fullName>
    </recommendedName>
    <alternativeName>
        <fullName evidence="10">Modifier of transcription 1</fullName>
    </alternativeName>
</protein>
<evidence type="ECO:0000256" key="4">
    <source>
        <dbReference type="ARBA" id="ARBA00022801"/>
    </source>
</evidence>
<dbReference type="GO" id="GO:0017025">
    <property type="term" value="F:TBP-class protein binding"/>
    <property type="evidence" value="ECO:0007669"/>
    <property type="project" value="EnsemblFungi"/>
</dbReference>
<keyword evidence="8" id="KW-0539">Nucleus</keyword>
<dbReference type="GO" id="GO:0045892">
    <property type="term" value="P:negative regulation of DNA-templated transcription"/>
    <property type="evidence" value="ECO:0007669"/>
    <property type="project" value="EnsemblFungi"/>
</dbReference>
<name>A0A1Y1WPQ0_9FUNG</name>
<keyword evidence="4" id="KW-0378">Hydrolase</keyword>
<feature type="compositionally biased region" description="Pro residues" evidence="11">
    <location>
        <begin position="75"/>
        <end position="88"/>
    </location>
</feature>
<feature type="compositionally biased region" description="Basic and acidic residues" evidence="11">
    <location>
        <begin position="259"/>
        <end position="270"/>
    </location>
</feature>
<proteinExistence type="predicted"/>
<dbReference type="EMBL" id="MCFG01000355">
    <property type="protein sequence ID" value="ORX75462.1"/>
    <property type="molecule type" value="Genomic_DNA"/>
</dbReference>
<evidence type="ECO:0000256" key="8">
    <source>
        <dbReference type="ARBA" id="ARBA00023242"/>
    </source>
</evidence>
<dbReference type="InterPro" id="IPR011989">
    <property type="entry name" value="ARM-like"/>
</dbReference>
<keyword evidence="3" id="KW-0547">Nucleotide-binding</keyword>
<accession>A0A1Y1WPQ0</accession>
<dbReference type="SUPFAM" id="SSF52540">
    <property type="entry name" value="P-loop containing nucleoside triphosphate hydrolases"/>
    <property type="match status" value="2"/>
</dbReference>
<evidence type="ECO:0000256" key="5">
    <source>
        <dbReference type="ARBA" id="ARBA00022806"/>
    </source>
</evidence>
<keyword evidence="15" id="KW-1185">Reference proteome</keyword>
<dbReference type="CDD" id="cd17999">
    <property type="entry name" value="DEXHc_Mot1"/>
    <property type="match status" value="1"/>
</dbReference>
<feature type="region of interest" description="Disordered" evidence="11">
    <location>
        <begin position="1625"/>
        <end position="1645"/>
    </location>
</feature>
<dbReference type="GO" id="GO:0042790">
    <property type="term" value="P:nucleolar large rRNA transcription by RNA polymerase I"/>
    <property type="evidence" value="ECO:0007669"/>
    <property type="project" value="EnsemblFungi"/>
</dbReference>
<dbReference type="PROSITE" id="PS51192">
    <property type="entry name" value="HELICASE_ATP_BIND_1"/>
    <property type="match status" value="1"/>
</dbReference>
<dbReference type="Pfam" id="PF00176">
    <property type="entry name" value="SNF2-rel_dom"/>
    <property type="match status" value="1"/>
</dbReference>
<evidence type="ECO:0000256" key="9">
    <source>
        <dbReference type="ARBA" id="ARBA00073046"/>
    </source>
</evidence>
<evidence type="ECO:0000256" key="2">
    <source>
        <dbReference type="ARBA" id="ARBA00022737"/>
    </source>
</evidence>
<dbReference type="Pfam" id="PF00271">
    <property type="entry name" value="Helicase_C"/>
    <property type="match status" value="1"/>
</dbReference>
<feature type="compositionally biased region" description="Basic and acidic residues" evidence="11">
    <location>
        <begin position="221"/>
        <end position="232"/>
    </location>
</feature>
<dbReference type="PANTHER" id="PTHR36498">
    <property type="entry name" value="TATA-BINDING PROTEIN-ASSOCIATED FACTOR 172"/>
    <property type="match status" value="1"/>
</dbReference>
<dbReference type="GO" id="GO:0003677">
    <property type="term" value="F:DNA binding"/>
    <property type="evidence" value="ECO:0007669"/>
    <property type="project" value="UniProtKB-KW"/>
</dbReference>
<keyword evidence="5" id="KW-0347">Helicase</keyword>
<dbReference type="Gene3D" id="3.40.50.10810">
    <property type="entry name" value="Tandem AAA-ATPase domain"/>
    <property type="match status" value="1"/>
</dbReference>
<keyword evidence="6" id="KW-0067">ATP-binding</keyword>
<dbReference type="STRING" id="1754192.A0A1Y1WPQ0"/>
<dbReference type="GO" id="GO:0005524">
    <property type="term" value="F:ATP binding"/>
    <property type="evidence" value="ECO:0007669"/>
    <property type="project" value="UniProtKB-KW"/>
</dbReference>
<evidence type="ECO:0000256" key="1">
    <source>
        <dbReference type="ARBA" id="ARBA00004123"/>
    </source>
</evidence>
<comment type="subcellular location">
    <subcellularLocation>
        <location evidence="1">Nucleus</location>
    </subcellularLocation>
</comment>
<dbReference type="SMART" id="SM00487">
    <property type="entry name" value="DEXDc"/>
    <property type="match status" value="1"/>
</dbReference>
<dbReference type="GO" id="GO:0006364">
    <property type="term" value="P:rRNA processing"/>
    <property type="evidence" value="ECO:0007669"/>
    <property type="project" value="EnsemblFungi"/>
</dbReference>
<feature type="region of interest" description="Disordered" evidence="11">
    <location>
        <begin position="71"/>
        <end position="95"/>
    </location>
</feature>
<dbReference type="Gene3D" id="1.25.10.10">
    <property type="entry name" value="Leucine-rich Repeat Variant"/>
    <property type="match status" value="3"/>
</dbReference>
<organism evidence="14 15">
    <name type="scientific">Anaeromyces robustus</name>
    <dbReference type="NCBI Taxonomy" id="1754192"/>
    <lineage>
        <taxon>Eukaryota</taxon>
        <taxon>Fungi</taxon>
        <taxon>Fungi incertae sedis</taxon>
        <taxon>Chytridiomycota</taxon>
        <taxon>Chytridiomycota incertae sedis</taxon>
        <taxon>Neocallimastigomycetes</taxon>
        <taxon>Neocallimastigales</taxon>
        <taxon>Neocallimastigaceae</taxon>
        <taxon>Anaeromyces</taxon>
    </lineage>
</organism>
<evidence type="ECO:0000256" key="7">
    <source>
        <dbReference type="ARBA" id="ARBA00023125"/>
    </source>
</evidence>
<dbReference type="PROSITE" id="PS51194">
    <property type="entry name" value="HELICASE_CTER"/>
    <property type="match status" value="1"/>
</dbReference>
<dbReference type="InterPro" id="IPR022707">
    <property type="entry name" value="Mot1_central_dom"/>
</dbReference>
<feature type="domain" description="Helicase ATP-binding" evidence="12">
    <location>
        <begin position="1362"/>
        <end position="1535"/>
    </location>
</feature>
<comment type="caution">
    <text evidence="14">The sequence shown here is derived from an EMBL/GenBank/DDBJ whole genome shotgun (WGS) entry which is preliminary data.</text>
</comment>
<evidence type="ECO:0000259" key="13">
    <source>
        <dbReference type="PROSITE" id="PS51194"/>
    </source>
</evidence>
<dbReference type="Proteomes" id="UP000193944">
    <property type="component" value="Unassembled WGS sequence"/>
</dbReference>
<dbReference type="GO" id="GO:0000228">
    <property type="term" value="C:nuclear chromosome"/>
    <property type="evidence" value="ECO:0007669"/>
    <property type="project" value="EnsemblFungi"/>
</dbReference>
<evidence type="ECO:0000256" key="10">
    <source>
        <dbReference type="ARBA" id="ARBA00081329"/>
    </source>
</evidence>
<sequence length="1931" mass="220312">MTTRLDRLVLLLDTGSTPSVRSTAATQLGDIQRQHPEELYNLLSRVLKHLHSNSWETRVAAGQAIEAISKNVPQWDPPPPVPGQTPAPPKKKDQEDNSKLLFESFDIHSVIKNGTLLLANAGKDYDFEFNDLDAHERLAMQKRDLKKRLGIATQFMDVDLISDADFITSPNAYVKKEAKEIKEESIKKKVEEAEPVVLDKEALKKLSPRERNLLKRRARMAAKDKSKEKVRNVDIAVSSSRKRKINSPESSDVSSSVKIKKEQNQDDKSGIKYGTSNSEKVIVKHKENNEKTFQSGIYNPGDEWPFEGLCEQLCMDLFSPIWEVRHGAGIGLREILKTQGSGIGKIVGETSSQNEINHKKALEDLCIRLLCVLALDRFADYVSDQVVVPVRETCAQTLGVVTQWCSKDICLKVVNNGLLNLINYSKKNELSSGQWEIRHAGLIGLKYWMAVRKDLVSDILLTHDKEGAYNAIIDGLKDSNDDVRAVSSSTLLPICNILVEKIPAREIYDTIVKNLWDCLEDLDDLTSATGSVMDLLSQLVIKDQIRNIIKIDDQINLKSLFPRLYPFFRHAVISVRIATLKCINVLIDVGMDDRFGEEDNWVSLELIRLLFQNFLIEDNKQILDLTLNTWSHVLEYFDNKRIKKNDIENQRIINVVYPMLTAWFSLALTPVGTPLDWKFFYSPNCSNYGNNNSVYPTVSSMDELNINSQDRSMILQDLTILKVDDIIYGRLTSAVALGRLLSNLLMNFKGDSLNPQHQLCQLIKAIFINYENSIWAYQRTFMNIILEEWAIWDSEMKQKDSVVNNKNVPLIDSSPLANEIWNIINTVLVQANASNGLTILFCEQINSLSKLRSDTQLLLNCFPELGVREIPKLLPLPNNTNMTEQFQQQQQIFNFETAVQIVNTLYPTLVSMIPQSYTSLSKTDQNIKDKFNQLQTYYEQLQFSIINYENNKQSIDIQILASMSNSVIQFGRLTDKLNPIIRSLMNSIKLEHNEYYQKRSARCISKLIGMNIASGKMLNANDKIVKNLCTFLCSDSRIVRNIEKEKNVSDIITMEMLQNPVEESNNSHNNKKKKINIDSAAMSVIDESNKEDKDEAENLAKLIIRRGAKMALEELCKTFGSELFEKIPKIWDNLVSSIQIFAKENEIEQTNQFLLENKAEAQKIVNSLYILKTIIPHIDKSIHPVIVDQLETICNTLRSSYSIVRNMAAQCLASLAQYITVPTMKCIIKRVLPMLGETKNIVSRQASIEAIYHIVTLMEIKILPYIIFLIIPILGRMSDPDESVRFISTNIFATLIKLMPLESGIPDSEGLDEDLVKQKVEERQFMSQLIGNKQIEDFKFPEGVVINAELRKYQKEGVNWLAFLTRYGLHGILCDDMGLGKTLQSICILAINHYSKKKKYEETGLEQYKPAPSIVICPPTLTGHWFQEIKQFTNNIRPILYQGGPSERSRLRRLINNYDVVIISYDILRNDIEELGKIDYNFCILDEGHIIKNPKTKLTKAVKSLHVMHRLILSGTPIQNNVLELWSLFDFLMPGFLGTERQFNEKYGKPILSSRDSKSSSREQENGALALEALHRQVLPFLLRRMKEDVLNDLPPKIIQDYYCELSEIQKILYEDFAKSQTKNELSNEIQERSNQKSKSKNTKGPATHIFQALQYLRKLCNHPVLVLNPSHPKYNEVNQKLLEQNIPLNDIRNAPKLMALRQLLLDCGIGIENTNEQTVTVSQHRALIFCQLKPMLDIIENDLFKKWMPSVTYYRLDGSVDSNKRQEIVTNFNKDPSIDCLLLTTHVGGLGLNLTGADTVIFVEHDWNPMKDLQAMDRAHRIGQKCVVNVYRLITRGTLEEKIMGLQKFKLNIASSVVNQDNSSLSSMDSEQILDLFTLTPNHNSSNNEKTIDPNKKASVKEVLEDLEGLWDEKQYEEEFNLDDFLGKLK</sequence>
<feature type="region of interest" description="Disordered" evidence="11">
    <location>
        <begin position="219"/>
        <end position="273"/>
    </location>
</feature>
<dbReference type="InterPro" id="IPR001650">
    <property type="entry name" value="Helicase_C-like"/>
</dbReference>
<dbReference type="InterPro" id="IPR044972">
    <property type="entry name" value="Mot1"/>
</dbReference>
<dbReference type="InterPro" id="IPR027417">
    <property type="entry name" value="P-loop_NTPase"/>
</dbReference>